<dbReference type="Pfam" id="PF26359">
    <property type="entry name" value="YwtC"/>
    <property type="match status" value="1"/>
</dbReference>
<dbReference type="InterPro" id="IPR058890">
    <property type="entry name" value="YwtC-like"/>
</dbReference>
<reference evidence="2 3" key="1">
    <citation type="submission" date="2017-07" db="EMBL/GenBank/DDBJ databases">
        <title>The genome sequence of Paludifilum halophilum highlights mechanisms for microbial adaptation to high salt environemnts.</title>
        <authorList>
            <person name="Belbahri L."/>
        </authorList>
    </citation>
    <scope>NUCLEOTIDE SEQUENCE [LARGE SCALE GENOMIC DNA]</scope>
    <source>
        <strain evidence="2 3">DSM 102817</strain>
    </source>
</reference>
<dbReference type="EMBL" id="NOWF01000001">
    <property type="protein sequence ID" value="OYD09930.1"/>
    <property type="molecule type" value="Genomic_DNA"/>
</dbReference>
<evidence type="ECO:0000259" key="1">
    <source>
        <dbReference type="Pfam" id="PF25275"/>
    </source>
</evidence>
<dbReference type="InterPro" id="IPR033803">
    <property type="entry name" value="CBD-like_Golvesin-Xly"/>
</dbReference>
<dbReference type="CDD" id="cd14488">
    <property type="entry name" value="CBM6-CBM35-CBM36_like_2"/>
    <property type="match status" value="1"/>
</dbReference>
<organism evidence="2 3">
    <name type="scientific">Paludifilum halophilum</name>
    <dbReference type="NCBI Taxonomy" id="1642702"/>
    <lineage>
        <taxon>Bacteria</taxon>
        <taxon>Bacillati</taxon>
        <taxon>Bacillota</taxon>
        <taxon>Bacilli</taxon>
        <taxon>Bacillales</taxon>
        <taxon>Thermoactinomycetaceae</taxon>
        <taxon>Paludifilum</taxon>
    </lineage>
</organism>
<dbReference type="RefSeq" id="WP_094263032.1">
    <property type="nucleotide sequence ID" value="NZ_NOWF01000001.1"/>
</dbReference>
<gene>
    <name evidence="2" type="ORF">CHM34_02855</name>
</gene>
<dbReference type="Gene3D" id="2.60.120.260">
    <property type="entry name" value="Galactose-binding domain-like"/>
    <property type="match status" value="1"/>
</dbReference>
<sequence>MRRFLKTIFPILFLGCVLFAMIGFRHLQTLDAQEMRLIEEFRERWIQEAKGPSLEKGPNRQQGGWALSTNAQGYFGSDYYAHPPGNGSATFTWSFKVKQTGRYEVFVNYASAFDRASNAPYTIHHTGGETVKMIDQRTGGGRWVSLGVYSYKKGETGRVILSNRANGFVIADAVRVIDKDNRSTKIILDNNRPGQRADTQSPSTDSR</sequence>
<accession>A0A235BCE1</accession>
<feature type="domain" description="Golvesin/Xly CBD-like" evidence="1">
    <location>
        <begin position="60"/>
        <end position="176"/>
    </location>
</feature>
<name>A0A235BCE1_9BACL</name>
<evidence type="ECO:0000313" key="2">
    <source>
        <dbReference type="EMBL" id="OYD09930.1"/>
    </source>
</evidence>
<dbReference type="Proteomes" id="UP000215459">
    <property type="component" value="Unassembled WGS sequence"/>
</dbReference>
<keyword evidence="3" id="KW-1185">Reference proteome</keyword>
<dbReference type="OrthoDB" id="2988582at2"/>
<proteinExistence type="predicted"/>
<comment type="caution">
    <text evidence="2">The sequence shown here is derived from an EMBL/GenBank/DDBJ whole genome shotgun (WGS) entry which is preliminary data.</text>
</comment>
<dbReference type="Pfam" id="PF25275">
    <property type="entry name" value="Golvesin_C"/>
    <property type="match status" value="1"/>
</dbReference>
<evidence type="ECO:0000313" key="3">
    <source>
        <dbReference type="Proteomes" id="UP000215459"/>
    </source>
</evidence>
<protein>
    <recommendedName>
        <fullName evidence="1">Golvesin/Xly CBD-like domain-containing protein</fullName>
    </recommendedName>
</protein>
<dbReference type="AlphaFoldDB" id="A0A235BCE1"/>